<dbReference type="SUPFAM" id="SSF52540">
    <property type="entry name" value="P-loop containing nucleoside triphosphate hydrolases"/>
    <property type="match status" value="1"/>
</dbReference>
<dbReference type="Pfam" id="PF18052">
    <property type="entry name" value="Rx_N"/>
    <property type="match status" value="1"/>
</dbReference>
<dbReference type="FunFam" id="1.10.10.10:FF:000322">
    <property type="entry name" value="Probable disease resistance protein At1g63360"/>
    <property type="match status" value="1"/>
</dbReference>
<keyword evidence="4" id="KW-0611">Plant defense</keyword>
<dbReference type="GO" id="GO:0051707">
    <property type="term" value="P:response to other organism"/>
    <property type="evidence" value="ECO:0007669"/>
    <property type="project" value="UniProtKB-ARBA"/>
</dbReference>
<dbReference type="InterPro" id="IPR056789">
    <property type="entry name" value="LRR_R13L1-DRL21"/>
</dbReference>
<dbReference type="Proteomes" id="UP000238479">
    <property type="component" value="Chromosome 1"/>
</dbReference>
<gene>
    <name evidence="7" type="ORF">RchiOBHm_Chr1g0317831</name>
</gene>
<dbReference type="EMBL" id="PDCK01000039">
    <property type="protein sequence ID" value="PRQ54812.1"/>
    <property type="molecule type" value="Genomic_DNA"/>
</dbReference>
<dbReference type="FunFam" id="3.40.50.300:FF:001091">
    <property type="entry name" value="Probable disease resistance protein At1g61300"/>
    <property type="match status" value="1"/>
</dbReference>
<dbReference type="Pfam" id="PF25019">
    <property type="entry name" value="LRR_R13L1-DRL21"/>
    <property type="match status" value="2"/>
</dbReference>
<dbReference type="Pfam" id="PF10539">
    <property type="entry name" value="Dev_Cell_Death"/>
    <property type="match status" value="1"/>
</dbReference>
<keyword evidence="5" id="KW-0067">ATP-binding</keyword>
<feature type="domain" description="DCD" evidence="6">
    <location>
        <begin position="1356"/>
        <end position="1489"/>
    </location>
</feature>
<evidence type="ECO:0000259" key="6">
    <source>
        <dbReference type="PROSITE" id="PS51222"/>
    </source>
</evidence>
<dbReference type="PRINTS" id="PR00364">
    <property type="entry name" value="DISEASERSIST"/>
</dbReference>
<dbReference type="Gene3D" id="1.20.5.4130">
    <property type="match status" value="1"/>
</dbReference>
<evidence type="ECO:0000256" key="3">
    <source>
        <dbReference type="ARBA" id="ARBA00022741"/>
    </source>
</evidence>
<dbReference type="InterPro" id="IPR038005">
    <property type="entry name" value="RX-like_CC"/>
</dbReference>
<dbReference type="Pfam" id="PF00931">
    <property type="entry name" value="NB-ARC"/>
    <property type="match status" value="1"/>
</dbReference>
<name>A0A2P6S803_ROSCH</name>
<keyword evidence="3" id="KW-0547">Nucleotide-binding</keyword>
<dbReference type="InterPro" id="IPR041118">
    <property type="entry name" value="Rx_N"/>
</dbReference>
<dbReference type="GO" id="GO:0043531">
    <property type="term" value="F:ADP binding"/>
    <property type="evidence" value="ECO:0007669"/>
    <property type="project" value="InterPro"/>
</dbReference>
<dbReference type="Gene3D" id="3.80.10.10">
    <property type="entry name" value="Ribonuclease Inhibitor"/>
    <property type="match status" value="4"/>
</dbReference>
<dbReference type="Gene3D" id="1.10.10.10">
    <property type="entry name" value="Winged helix-like DNA-binding domain superfamily/Winged helix DNA-binding domain"/>
    <property type="match status" value="1"/>
</dbReference>
<dbReference type="InterPro" id="IPR027417">
    <property type="entry name" value="P-loop_NTPase"/>
</dbReference>
<evidence type="ECO:0000256" key="5">
    <source>
        <dbReference type="ARBA" id="ARBA00022840"/>
    </source>
</evidence>
<dbReference type="InterPro" id="IPR013989">
    <property type="entry name" value="Dev_and_cell_death_domain"/>
</dbReference>
<evidence type="ECO:0000256" key="4">
    <source>
        <dbReference type="ARBA" id="ARBA00022821"/>
    </source>
</evidence>
<dbReference type="GO" id="GO:0005524">
    <property type="term" value="F:ATP binding"/>
    <property type="evidence" value="ECO:0007669"/>
    <property type="project" value="UniProtKB-KW"/>
</dbReference>
<dbReference type="InterPro" id="IPR036388">
    <property type="entry name" value="WH-like_DNA-bd_sf"/>
</dbReference>
<accession>A0A2P6S803</accession>
<evidence type="ECO:0000313" key="8">
    <source>
        <dbReference type="Proteomes" id="UP000238479"/>
    </source>
</evidence>
<dbReference type="SMART" id="SM00767">
    <property type="entry name" value="DCD"/>
    <property type="match status" value="1"/>
</dbReference>
<dbReference type="GO" id="GO:0016787">
    <property type="term" value="F:hydrolase activity"/>
    <property type="evidence" value="ECO:0007669"/>
    <property type="project" value="UniProtKB-KW"/>
</dbReference>
<evidence type="ECO:0000313" key="7">
    <source>
        <dbReference type="EMBL" id="PRQ54812.1"/>
    </source>
</evidence>
<keyword evidence="8" id="KW-1185">Reference proteome</keyword>
<dbReference type="Pfam" id="PF23559">
    <property type="entry name" value="WHD_DRP"/>
    <property type="match status" value="1"/>
</dbReference>
<dbReference type="PANTHER" id="PTHR36766">
    <property type="entry name" value="PLANT BROAD-SPECTRUM MILDEW RESISTANCE PROTEIN RPW8"/>
    <property type="match status" value="1"/>
</dbReference>
<reference evidence="7 8" key="1">
    <citation type="journal article" date="2018" name="Nat. Genet.">
        <title>The Rosa genome provides new insights in the design of modern roses.</title>
        <authorList>
            <person name="Bendahmane M."/>
        </authorList>
    </citation>
    <scope>NUCLEOTIDE SEQUENCE [LARGE SCALE GENOMIC DNA]</scope>
    <source>
        <strain evidence="8">cv. Old Blush</strain>
    </source>
</reference>
<dbReference type="Gene3D" id="1.10.8.430">
    <property type="entry name" value="Helical domain of apoptotic protease-activating factors"/>
    <property type="match status" value="1"/>
</dbReference>
<dbReference type="CDD" id="cd14798">
    <property type="entry name" value="RX-CC_like"/>
    <property type="match status" value="1"/>
</dbReference>
<comment type="caution">
    <text evidence="7">The sequence shown here is derived from an EMBL/GenBank/DDBJ whole genome shotgun (WGS) entry which is preliminary data.</text>
</comment>
<dbReference type="InterPro" id="IPR058922">
    <property type="entry name" value="WHD_DRP"/>
</dbReference>
<dbReference type="InterPro" id="IPR042197">
    <property type="entry name" value="Apaf_helical"/>
</dbReference>
<keyword evidence="7" id="KW-0378">Hydrolase</keyword>
<organism evidence="7 8">
    <name type="scientific">Rosa chinensis</name>
    <name type="common">China rose</name>
    <dbReference type="NCBI Taxonomy" id="74649"/>
    <lineage>
        <taxon>Eukaryota</taxon>
        <taxon>Viridiplantae</taxon>
        <taxon>Streptophyta</taxon>
        <taxon>Embryophyta</taxon>
        <taxon>Tracheophyta</taxon>
        <taxon>Spermatophyta</taxon>
        <taxon>Magnoliopsida</taxon>
        <taxon>eudicotyledons</taxon>
        <taxon>Gunneridae</taxon>
        <taxon>Pentapetalae</taxon>
        <taxon>rosids</taxon>
        <taxon>fabids</taxon>
        <taxon>Rosales</taxon>
        <taxon>Rosaceae</taxon>
        <taxon>Rosoideae</taxon>
        <taxon>Rosoideae incertae sedis</taxon>
        <taxon>Rosa</taxon>
    </lineage>
</organism>
<sequence>MAEFLTFGAQELLTKVASRAAEEFHLVWGFNGEIAKLRESVLMLEAVLRDAEHPRQDQGEAVKLWVKKLGDIAQHADDVLDDYGYELLRRQVQLRNKVQDFFSLSNPIFFRVKMAHKIKKINTSLEDLGKRATAIGLFARLSLDATTSHDISIDRETYSILKQDENNVIGRDDVVADIIQALTKSNHNRESDLSVLAIVGMGGLGKTTLAKSIYHESEISKHFEKKMWICVSTPFEVNSILRGILEYLKPEAAVKGIDAICNILREELKGKRYLLILDDLWNEDAEKWDGLKACLQRITDAQGSSIVVTTRNDKVAKMVETLPRCDLRKLSDDECWLILKNRAVPVGSVPILEDQETIGREIAKKCGGVPLVAKVLGDIMRSKTSNEWSSIMESEIWDLRDEKDRIMSILKLSFDELKPSSLKQCFAYCSMFIKDFEMEKDDLVQLWMAQGWLHSTKSNMEMEDRGNEYFNILSAKSLFEDVRTDYKGNTTCKMHDLVHDLAERVSNMTNCRSLFSKGEALGNTLPNIRSLRVLNLYKAGIDKLPSSIGKLTHLRYLNVMKTRVKTFPKSIGQFYYLHTFKMPYHVEEFPEMIADMINLRHLYFGKHAKVPVGILGRLTNLRSLPFLKVGKETGPRIEELSGLNHLRGTLSIYNLEHVRDGEEAVNAKLVDKKHICKLTLDWKLSRPSNNIDNEDVVLEGLQPHRNLEILKIKGFMGVKFPSWLLLASNLKEIELAGCNKCEGVPILGHLPNLIHVKMRNMQNLRCLGSEFYGYDQISGATTSDERKTLFPALRSLLIENAENLIDWMEAGEVMLTAEKLRVFPYLEELTLEQCKQLRSAPSHFPSLMKLSIRGVESGMPIASILSNKLTTLTHLEILRVEGLASLPEGTLRNNKNLEALHIEDCPELSCIAPHGFNCYASLQKLRIWKCPKLRYLSDGPLPLSLKKLEIRDCSSLESVPIIPEQGGLPSLRKLQISKCSQLSSLPDGLQYCTSLQELRIWSCPKITSIPAQYILCTSLLLLDIRSCPKITSIPIPSKGLPSLGRLVLLQCPELSSLPSGLGCCTSLVDLSIRECPKVTSIPIGSLSTTLRYLSVSNPESLPILHGGFTSLCHLQIVECQSTQIDLQFCQILVSLEDLTISNCPNLETVPSLDKLTSLRSLEIYACSRLTCLPSGLAMASPHVFTCLKGLEIGRFWNELDSFPALLVLPQLESLGIYGWPKLKSLPEQIQHLTSLTELGINEFEGVEAIPEWLGNLASLHSLHIWNCKNLMYLPSVQAMQRLTKLDSLCISNCPLLSERCTAESGPEWPKISHIPNISVLYWDVKMGAGRKTQTFIMPPNADLAPYSVQARQLRSNHLGGVIFGCKSITMMECISKQLFGLPGPHFSYVKNIRPGLPLFLFNCNDSTLHGIYEAAGHGQMNIDPYGWTTDGSVRTQFPAQVQIRIRLQCKPLLESQFKPIIADNYYSANKFWFELDHAETNKLMSLLASCAVAQSLQVLLYRRKYQRGKLIFQRNPHVRQQWQLSDLNHSLQGRKHKLETTIHLKLY</sequence>
<evidence type="ECO:0000256" key="1">
    <source>
        <dbReference type="ARBA" id="ARBA00022614"/>
    </source>
</evidence>
<dbReference type="Gramene" id="PRQ54812">
    <property type="protein sequence ID" value="PRQ54812"/>
    <property type="gene ID" value="RchiOBHm_Chr1g0317831"/>
</dbReference>
<proteinExistence type="predicted"/>
<evidence type="ECO:0000256" key="2">
    <source>
        <dbReference type="ARBA" id="ARBA00022737"/>
    </source>
</evidence>
<protein>
    <submittedName>
        <fullName evidence="7">Putative development/cell death domain, P-loop containing nucleoside triphosphate hydrolase</fullName>
    </submittedName>
</protein>
<dbReference type="InterPro" id="IPR002182">
    <property type="entry name" value="NB-ARC"/>
</dbReference>
<keyword evidence="2" id="KW-0677">Repeat</keyword>
<keyword evidence="1" id="KW-0433">Leucine-rich repeat</keyword>
<dbReference type="PROSITE" id="PS51222">
    <property type="entry name" value="DCD"/>
    <property type="match status" value="1"/>
</dbReference>
<dbReference type="PANTHER" id="PTHR36766:SF70">
    <property type="entry name" value="DISEASE RESISTANCE PROTEIN RGA4"/>
    <property type="match status" value="1"/>
</dbReference>
<dbReference type="InterPro" id="IPR006553">
    <property type="entry name" value="Leu-rich_rpt_Cys-con_subtyp"/>
</dbReference>
<dbReference type="SMART" id="SM00367">
    <property type="entry name" value="LRR_CC"/>
    <property type="match status" value="4"/>
</dbReference>
<dbReference type="SUPFAM" id="SSF52058">
    <property type="entry name" value="L domain-like"/>
    <property type="match status" value="3"/>
</dbReference>
<dbReference type="GO" id="GO:0006952">
    <property type="term" value="P:defense response"/>
    <property type="evidence" value="ECO:0007669"/>
    <property type="project" value="UniProtKB-KW"/>
</dbReference>
<dbReference type="Gene3D" id="3.40.50.300">
    <property type="entry name" value="P-loop containing nucleotide triphosphate hydrolases"/>
    <property type="match status" value="1"/>
</dbReference>
<dbReference type="InterPro" id="IPR032675">
    <property type="entry name" value="LRR_dom_sf"/>
</dbReference>